<dbReference type="STRING" id="8081.ENSPREP00000013244"/>
<evidence type="ECO:0000256" key="9">
    <source>
        <dbReference type="PROSITE-ProRule" id="PRU00282"/>
    </source>
</evidence>
<feature type="repeat" description="Solcar" evidence="9">
    <location>
        <begin position="113"/>
        <end position="201"/>
    </location>
</feature>
<dbReference type="GO" id="GO:0005741">
    <property type="term" value="C:mitochondrial outer membrane"/>
    <property type="evidence" value="ECO:0007669"/>
    <property type="project" value="UniProtKB-SubCell"/>
</dbReference>
<dbReference type="Gene3D" id="1.50.40.10">
    <property type="entry name" value="Mitochondrial carrier domain"/>
    <property type="match status" value="1"/>
</dbReference>
<dbReference type="PANTHER" id="PTHR10780:SF3">
    <property type="entry name" value="MITOCHONDRIAL CARRIER HOMOLOG 1"/>
    <property type="match status" value="1"/>
</dbReference>
<accession>A0A3P9NUJ5</accession>
<dbReference type="GeneTree" id="ENSGT00390000000020"/>
<proteinExistence type="inferred from homology"/>
<evidence type="ECO:0000313" key="11">
    <source>
        <dbReference type="Ensembl" id="ENSPREP00000013244.1"/>
    </source>
</evidence>
<comment type="similarity">
    <text evidence="2 10">Belongs to the mitochondrial carrier (TC 2.A.29) family.</text>
</comment>
<reference evidence="11" key="3">
    <citation type="submission" date="2025-09" db="UniProtKB">
        <authorList>
            <consortium name="Ensembl"/>
        </authorList>
    </citation>
    <scope>IDENTIFICATION</scope>
    <source>
        <strain evidence="11">Guanapo</strain>
    </source>
</reference>
<evidence type="ECO:0000256" key="3">
    <source>
        <dbReference type="ARBA" id="ARBA00022692"/>
    </source>
</evidence>
<evidence type="ECO:0000256" key="10">
    <source>
        <dbReference type="RuleBase" id="RU000488"/>
    </source>
</evidence>
<evidence type="ECO:0000256" key="7">
    <source>
        <dbReference type="ARBA" id="ARBA00023128"/>
    </source>
</evidence>
<evidence type="ECO:0000256" key="5">
    <source>
        <dbReference type="ARBA" id="ARBA00022787"/>
    </source>
</evidence>
<keyword evidence="4" id="KW-0677">Repeat</keyword>
<reference evidence="12" key="1">
    <citation type="submission" date="2013-11" db="EMBL/GenBank/DDBJ databases">
        <title>The genomic landscape of the Guanapo guppy.</title>
        <authorList>
            <person name="Kuenstner A."/>
            <person name="Dreyer C."/>
        </authorList>
    </citation>
    <scope>NUCLEOTIDE SEQUENCE</scope>
    <source>
        <strain evidence="12">Guanapo</strain>
    </source>
</reference>
<evidence type="ECO:0000256" key="6">
    <source>
        <dbReference type="ARBA" id="ARBA00022989"/>
    </source>
</evidence>
<keyword evidence="12" id="KW-1185">Reference proteome</keyword>
<evidence type="ECO:0000256" key="2">
    <source>
        <dbReference type="ARBA" id="ARBA00006375"/>
    </source>
</evidence>
<evidence type="ECO:0000256" key="4">
    <source>
        <dbReference type="ARBA" id="ARBA00022737"/>
    </source>
</evidence>
<dbReference type="GO" id="GO:0043065">
    <property type="term" value="P:positive regulation of apoptotic process"/>
    <property type="evidence" value="ECO:0007669"/>
    <property type="project" value="TreeGrafter"/>
</dbReference>
<dbReference type="InterPro" id="IPR018108">
    <property type="entry name" value="MCP_transmembrane"/>
</dbReference>
<protein>
    <submittedName>
        <fullName evidence="11">Mitochondrial carrier 1</fullName>
    </submittedName>
</protein>
<keyword evidence="10" id="KW-0813">Transport</keyword>
<reference evidence="11" key="2">
    <citation type="submission" date="2025-08" db="UniProtKB">
        <authorList>
            <consortium name="Ensembl"/>
        </authorList>
    </citation>
    <scope>IDENTIFICATION</scope>
    <source>
        <strain evidence="11">Guanapo</strain>
    </source>
</reference>
<keyword evidence="6" id="KW-1133">Transmembrane helix</keyword>
<organism evidence="11 12">
    <name type="scientific">Poecilia reticulata</name>
    <name type="common">Guppy</name>
    <name type="synonym">Acanthophacelus reticulatus</name>
    <dbReference type="NCBI Taxonomy" id="8081"/>
    <lineage>
        <taxon>Eukaryota</taxon>
        <taxon>Metazoa</taxon>
        <taxon>Chordata</taxon>
        <taxon>Craniata</taxon>
        <taxon>Vertebrata</taxon>
        <taxon>Euteleostomi</taxon>
        <taxon>Actinopterygii</taxon>
        <taxon>Neopterygii</taxon>
        <taxon>Teleostei</taxon>
        <taxon>Neoteleostei</taxon>
        <taxon>Acanthomorphata</taxon>
        <taxon>Ovalentaria</taxon>
        <taxon>Atherinomorphae</taxon>
        <taxon>Cyprinodontiformes</taxon>
        <taxon>Poeciliidae</taxon>
        <taxon>Poeciliinae</taxon>
        <taxon>Poecilia</taxon>
    </lineage>
</organism>
<evidence type="ECO:0000256" key="1">
    <source>
        <dbReference type="ARBA" id="ARBA00004374"/>
    </source>
</evidence>
<keyword evidence="8 9" id="KW-0472">Membrane</keyword>
<dbReference type="Pfam" id="PF00153">
    <property type="entry name" value="Mito_carr"/>
    <property type="match status" value="1"/>
</dbReference>
<dbReference type="Ensembl" id="ENSPRET00000013380.1">
    <property type="protein sequence ID" value="ENSPREP00000013244.1"/>
    <property type="gene ID" value="ENSPREG00000008998.1"/>
</dbReference>
<name>A0A3P9NUJ5_POERE</name>
<dbReference type="InterPro" id="IPR023395">
    <property type="entry name" value="MCP_dom_sf"/>
</dbReference>
<keyword evidence="3 9" id="KW-0812">Transmembrane</keyword>
<keyword evidence="5" id="KW-1000">Mitochondrion outer membrane</keyword>
<dbReference type="Bgee" id="ENSPREG00000008998">
    <property type="expression patterns" value="Expressed in head and 1 other cell type or tissue"/>
</dbReference>
<evidence type="ECO:0000313" key="12">
    <source>
        <dbReference type="Proteomes" id="UP000242638"/>
    </source>
</evidence>
<keyword evidence="7" id="KW-0496">Mitochondrion</keyword>
<evidence type="ECO:0000256" key="8">
    <source>
        <dbReference type="ARBA" id="ARBA00023136"/>
    </source>
</evidence>
<dbReference type="SUPFAM" id="SSF103506">
    <property type="entry name" value="Mitochondrial carrier"/>
    <property type="match status" value="1"/>
</dbReference>
<comment type="subcellular location">
    <subcellularLocation>
        <location evidence="1">Mitochondrion outer membrane</location>
        <topology evidence="1">Multi-pass membrane protein</topology>
    </subcellularLocation>
</comment>
<dbReference type="OMA" id="TSHEMVM"/>
<sequence>MSSTPVEVDAAVVLLGASVTAITHPLLYVKLLIQVGHEPLPPAAGTTMFGRPVLYLPGFFSYAQYILKVDGKLGLFRGLSPRIVSSTISTVVRGKIKRRELQSKKDEHQNSFRKLVQETSHEMIFQCLSKVATHPFHVMSVRCMAQFVGRETKYSGVFSCIMKIFKEEGLSGFYIGFVPHVLGEVLFLWCCNLLAYFINTYAVDDSFSQASTIRSYTKFVMGITLSVLTYPFTLVADVMAVNNCGLAAGLPPRFPVFKSWLHCWNHLSTEVCRHSDHTSIFLSSEHVELNCSPQHPSGSTLQRLQALFPSCAPDSTTFCRRLT</sequence>
<dbReference type="AlphaFoldDB" id="A0A3P9NUJ5"/>
<dbReference type="PANTHER" id="PTHR10780">
    <property type="entry name" value="MITOCHONDRIAL CARRIER HOMOLOG"/>
    <property type="match status" value="1"/>
</dbReference>
<dbReference type="Proteomes" id="UP000242638">
    <property type="component" value="Unassembled WGS sequence"/>
</dbReference>
<dbReference type="PROSITE" id="PS50920">
    <property type="entry name" value="SOLCAR"/>
    <property type="match status" value="2"/>
</dbReference>
<feature type="repeat" description="Solcar" evidence="9">
    <location>
        <begin position="3"/>
        <end position="103"/>
    </location>
</feature>